<dbReference type="EMBL" id="LXTC01000004">
    <property type="protein sequence ID" value="OBA20332.1"/>
    <property type="molecule type" value="Genomic_DNA"/>
</dbReference>
<keyword evidence="2" id="KW-1133">Transmembrane helix</keyword>
<feature type="region of interest" description="Disordered" evidence="1">
    <location>
        <begin position="1"/>
        <end position="56"/>
    </location>
</feature>
<sequence>MNNQAHNTFHQINDIYTSQPHTTNRKSTEHCKPKRQPKRQHQLKNSRPSQFQKLPKATKAPRLYGAALSFSLLVILCAAAAR</sequence>
<comment type="caution">
    <text evidence="3">The sequence shown here is derived from an EMBL/GenBank/DDBJ whole genome shotgun (WGS) entry which is preliminary data.</text>
</comment>
<keyword evidence="2" id="KW-0812">Transmembrane</keyword>
<keyword evidence="2" id="KW-0472">Membrane</keyword>
<name>A0A1A0H8X2_9ASCO</name>
<keyword evidence="4" id="KW-1185">Reference proteome</keyword>
<feature type="transmembrane region" description="Helical" evidence="2">
    <location>
        <begin position="63"/>
        <end position="81"/>
    </location>
</feature>
<evidence type="ECO:0000313" key="4">
    <source>
        <dbReference type="Proteomes" id="UP000092555"/>
    </source>
</evidence>
<protein>
    <submittedName>
        <fullName evidence="3">Uncharacterized protein</fullName>
    </submittedName>
</protein>
<proteinExistence type="predicted"/>
<gene>
    <name evidence="3" type="ORF">METBIDRAFT_32344</name>
</gene>
<evidence type="ECO:0000256" key="2">
    <source>
        <dbReference type="SAM" id="Phobius"/>
    </source>
</evidence>
<evidence type="ECO:0000256" key="1">
    <source>
        <dbReference type="SAM" id="MobiDB-lite"/>
    </source>
</evidence>
<reference evidence="3 4" key="1">
    <citation type="submission" date="2016-05" db="EMBL/GenBank/DDBJ databases">
        <title>Comparative genomics of biotechnologically important yeasts.</title>
        <authorList>
            <consortium name="DOE Joint Genome Institute"/>
            <person name="Riley R."/>
            <person name="Haridas S."/>
            <person name="Wolfe K.H."/>
            <person name="Lopes M.R."/>
            <person name="Hittinger C.T."/>
            <person name="Goker M."/>
            <person name="Salamov A."/>
            <person name="Wisecaver J."/>
            <person name="Long T.M."/>
            <person name="Aerts A.L."/>
            <person name="Barry K."/>
            <person name="Choi C."/>
            <person name="Clum A."/>
            <person name="Coughlan A.Y."/>
            <person name="Deshpande S."/>
            <person name="Douglass A.P."/>
            <person name="Hanson S.J."/>
            <person name="Klenk H.-P."/>
            <person name="LaButti K."/>
            <person name="Lapidus A."/>
            <person name="Lindquist E."/>
            <person name="Lipzen A."/>
            <person name="Meier-kolthoff J.P."/>
            <person name="Ohm R.A."/>
            <person name="Otillar R.P."/>
            <person name="Pangilinan J."/>
            <person name="Peng Y."/>
            <person name="Rokas A."/>
            <person name="Rosa C.A."/>
            <person name="Scheuner C."/>
            <person name="Sibirny A.A."/>
            <person name="Slot J.C."/>
            <person name="Stielow J.B."/>
            <person name="Sun H."/>
            <person name="Kurtzman C.P."/>
            <person name="Blackwell M."/>
            <person name="Grigoriev I.V."/>
            <person name="Jeffries T.W."/>
        </authorList>
    </citation>
    <scope>NUCLEOTIDE SEQUENCE [LARGE SCALE GENOMIC DNA]</scope>
    <source>
        <strain evidence="3 4">NRRL YB-4993</strain>
    </source>
</reference>
<feature type="compositionally biased region" description="Basic residues" evidence="1">
    <location>
        <begin position="32"/>
        <end position="44"/>
    </location>
</feature>
<accession>A0A1A0H8X2</accession>
<feature type="compositionally biased region" description="Polar residues" evidence="1">
    <location>
        <begin position="1"/>
        <end position="22"/>
    </location>
</feature>
<dbReference type="Proteomes" id="UP000092555">
    <property type="component" value="Unassembled WGS sequence"/>
</dbReference>
<dbReference type="AlphaFoldDB" id="A0A1A0H8X2"/>
<evidence type="ECO:0000313" key="3">
    <source>
        <dbReference type="EMBL" id="OBA20332.1"/>
    </source>
</evidence>
<dbReference type="RefSeq" id="XP_018710854.1">
    <property type="nucleotide sequence ID" value="XM_018856033.1"/>
</dbReference>
<organism evidence="3 4">
    <name type="scientific">Metschnikowia bicuspidata var. bicuspidata NRRL YB-4993</name>
    <dbReference type="NCBI Taxonomy" id="869754"/>
    <lineage>
        <taxon>Eukaryota</taxon>
        <taxon>Fungi</taxon>
        <taxon>Dikarya</taxon>
        <taxon>Ascomycota</taxon>
        <taxon>Saccharomycotina</taxon>
        <taxon>Pichiomycetes</taxon>
        <taxon>Metschnikowiaceae</taxon>
        <taxon>Metschnikowia</taxon>
    </lineage>
</organism>
<dbReference type="GeneID" id="30029009"/>